<gene>
    <name evidence="2" type="ORF">DVH24_016780</name>
</gene>
<sequence>MFFCLLALVALVILPFAVTLADFYITLQEFDGGWRTVNTTDPEIIKLAQFSVLEHNKEAKTNCTLRTPSKLALPLLQVIRLFYFTNTILGRRFYN</sequence>
<accession>A0A498HQZ0</accession>
<keyword evidence="3" id="KW-1185">Reference proteome</keyword>
<feature type="chain" id="PRO_5019766745" description="Cystatin domain-containing protein" evidence="1">
    <location>
        <begin position="22"/>
        <end position="95"/>
    </location>
</feature>
<reference evidence="2 3" key="1">
    <citation type="submission" date="2018-10" db="EMBL/GenBank/DDBJ databases">
        <title>A high-quality apple genome assembly.</title>
        <authorList>
            <person name="Hu J."/>
        </authorList>
    </citation>
    <scope>NUCLEOTIDE SEQUENCE [LARGE SCALE GENOMIC DNA]</scope>
    <source>
        <strain evidence="3">cv. HFTH1</strain>
        <tissue evidence="2">Young leaf</tissue>
    </source>
</reference>
<dbReference type="EMBL" id="RDQH01000341">
    <property type="protein sequence ID" value="RXH73958.1"/>
    <property type="molecule type" value="Genomic_DNA"/>
</dbReference>
<proteinExistence type="predicted"/>
<feature type="signal peptide" evidence="1">
    <location>
        <begin position="1"/>
        <end position="21"/>
    </location>
</feature>
<comment type="caution">
    <text evidence="2">The sequence shown here is derived from an EMBL/GenBank/DDBJ whole genome shotgun (WGS) entry which is preliminary data.</text>
</comment>
<organism evidence="2 3">
    <name type="scientific">Malus domestica</name>
    <name type="common">Apple</name>
    <name type="synonym">Pyrus malus</name>
    <dbReference type="NCBI Taxonomy" id="3750"/>
    <lineage>
        <taxon>Eukaryota</taxon>
        <taxon>Viridiplantae</taxon>
        <taxon>Streptophyta</taxon>
        <taxon>Embryophyta</taxon>
        <taxon>Tracheophyta</taxon>
        <taxon>Spermatophyta</taxon>
        <taxon>Magnoliopsida</taxon>
        <taxon>eudicotyledons</taxon>
        <taxon>Gunneridae</taxon>
        <taxon>Pentapetalae</taxon>
        <taxon>rosids</taxon>
        <taxon>fabids</taxon>
        <taxon>Rosales</taxon>
        <taxon>Rosaceae</taxon>
        <taxon>Amygdaloideae</taxon>
        <taxon>Maleae</taxon>
        <taxon>Malus</taxon>
    </lineage>
</organism>
<protein>
    <recommendedName>
        <fullName evidence="4">Cystatin domain-containing protein</fullName>
    </recommendedName>
</protein>
<evidence type="ECO:0000313" key="3">
    <source>
        <dbReference type="Proteomes" id="UP000290289"/>
    </source>
</evidence>
<dbReference type="InterPro" id="IPR046350">
    <property type="entry name" value="Cystatin_sf"/>
</dbReference>
<dbReference type="SUPFAM" id="SSF54403">
    <property type="entry name" value="Cystatin/monellin"/>
    <property type="match status" value="1"/>
</dbReference>
<dbReference type="AlphaFoldDB" id="A0A498HQZ0"/>
<evidence type="ECO:0000256" key="1">
    <source>
        <dbReference type="SAM" id="SignalP"/>
    </source>
</evidence>
<name>A0A498HQZ0_MALDO</name>
<evidence type="ECO:0000313" key="2">
    <source>
        <dbReference type="EMBL" id="RXH73958.1"/>
    </source>
</evidence>
<keyword evidence="1" id="KW-0732">Signal</keyword>
<dbReference type="Proteomes" id="UP000290289">
    <property type="component" value="Chromosome 15"/>
</dbReference>
<evidence type="ECO:0008006" key="4">
    <source>
        <dbReference type="Google" id="ProtNLM"/>
    </source>
</evidence>
<dbReference type="Gene3D" id="3.10.450.10">
    <property type="match status" value="1"/>
</dbReference>